<organism evidence="1 2">
    <name type="scientific">Pangasius djambal</name>
    <dbReference type="NCBI Taxonomy" id="1691987"/>
    <lineage>
        <taxon>Eukaryota</taxon>
        <taxon>Metazoa</taxon>
        <taxon>Chordata</taxon>
        <taxon>Craniata</taxon>
        <taxon>Vertebrata</taxon>
        <taxon>Euteleostomi</taxon>
        <taxon>Actinopterygii</taxon>
        <taxon>Neopterygii</taxon>
        <taxon>Teleostei</taxon>
        <taxon>Ostariophysi</taxon>
        <taxon>Siluriformes</taxon>
        <taxon>Pangasiidae</taxon>
        <taxon>Pangasius</taxon>
    </lineage>
</organism>
<comment type="caution">
    <text evidence="1">The sequence shown here is derived from an EMBL/GenBank/DDBJ whole genome shotgun (WGS) entry which is preliminary data.</text>
</comment>
<proteinExistence type="predicted"/>
<gene>
    <name evidence="1" type="ORF">PDJAM_G00055420</name>
</gene>
<reference evidence="1" key="1">
    <citation type="submission" date="2020-02" db="EMBL/GenBank/DDBJ databases">
        <title>Genome sequencing of the panga catfish, Pangasius djambal.</title>
        <authorList>
            <person name="Wen M."/>
            <person name="Zahm M."/>
            <person name="Roques C."/>
            <person name="Cabau C."/>
            <person name="Klopp C."/>
            <person name="Donnadieu C."/>
            <person name="Jouanno E."/>
            <person name="Avarre J.-C."/>
            <person name="Campet M."/>
            <person name="Ha T."/>
            <person name="Dugue R."/>
            <person name="Lampietro C."/>
            <person name="Louis A."/>
            <person name="Herpin A."/>
            <person name="Echchiki A."/>
            <person name="Berthelot C."/>
            <person name="Parey E."/>
            <person name="Roest-Crollius H."/>
            <person name="Braasch I."/>
            <person name="Postlethwait J.H."/>
            <person name="Bobe J."/>
            <person name="Montfort J."/>
            <person name="Bouchez O."/>
            <person name="Begum T."/>
            <person name="Schartl M."/>
            <person name="Gustiano R."/>
            <person name="Guiguen Y."/>
        </authorList>
    </citation>
    <scope>NUCLEOTIDE SEQUENCE</scope>
    <source>
        <strain evidence="1">Pdj_M5554</strain>
    </source>
</reference>
<evidence type="ECO:0000313" key="1">
    <source>
        <dbReference type="EMBL" id="MCJ8740146.1"/>
    </source>
</evidence>
<evidence type="ECO:0000313" key="2">
    <source>
        <dbReference type="Proteomes" id="UP000830395"/>
    </source>
</evidence>
<accession>A0ACC5YZ02</accession>
<protein>
    <submittedName>
        <fullName evidence="1">Uncharacterized protein</fullName>
    </submittedName>
</protein>
<keyword evidence="2" id="KW-1185">Reference proteome</keyword>
<name>A0ACC5YZ02_9TELE</name>
<sequence>MNKEPLTKQGSVKSLVVRNERCDPRVPARFSTRGLAGCSEARGGCEQGFSFSSFFSLQQIIPFHQHPATDLASQNKI</sequence>
<dbReference type="EMBL" id="CM040988">
    <property type="protein sequence ID" value="MCJ8740146.1"/>
    <property type="molecule type" value="Genomic_DNA"/>
</dbReference>
<dbReference type="Proteomes" id="UP000830395">
    <property type="component" value="Chromosome 14"/>
</dbReference>